<dbReference type="Proteomes" id="UP000605970">
    <property type="component" value="Unassembled WGS sequence"/>
</dbReference>
<accession>A0A8S9ZK46</accession>
<dbReference type="EMBL" id="JABEBT010000075">
    <property type="protein sequence ID" value="KAF7633522.1"/>
    <property type="molecule type" value="Genomic_DNA"/>
</dbReference>
<evidence type="ECO:0000313" key="2">
    <source>
        <dbReference type="Proteomes" id="UP000605970"/>
    </source>
</evidence>
<sequence>MDYEEGSSSNNAKHSCRETENLNYIRECQKKLFGNEESKNYYEITDREKGKIIEYYEEINPEFKNAAKLFNSRLPDYKQEEIVNTFMNGICVLYLYGSISAKYLAKHFKMNTPTLKIRLH</sequence>
<keyword evidence="2" id="KW-1185">Reference proteome</keyword>
<gene>
    <name evidence="1" type="ORF">Mgra_00007103</name>
</gene>
<reference evidence="1" key="1">
    <citation type="journal article" date="2020" name="Ecol. Evol.">
        <title>Genome structure and content of the rice root-knot nematode (Meloidogyne graminicola).</title>
        <authorList>
            <person name="Phan N.T."/>
            <person name="Danchin E.G.J."/>
            <person name="Klopp C."/>
            <person name="Perfus-Barbeoch L."/>
            <person name="Kozlowski D.K."/>
            <person name="Koutsovoulos G.D."/>
            <person name="Lopez-Roques C."/>
            <person name="Bouchez O."/>
            <person name="Zahm M."/>
            <person name="Besnard G."/>
            <person name="Bellafiore S."/>
        </authorList>
    </citation>
    <scope>NUCLEOTIDE SEQUENCE</scope>
    <source>
        <strain evidence="1">VN-18</strain>
    </source>
</reference>
<comment type="caution">
    <text evidence="1">The sequence shown here is derived from an EMBL/GenBank/DDBJ whole genome shotgun (WGS) entry which is preliminary data.</text>
</comment>
<protein>
    <submittedName>
        <fullName evidence="1">Uncharacterized protein</fullName>
    </submittedName>
</protein>
<name>A0A8S9ZK46_9BILA</name>
<organism evidence="1 2">
    <name type="scientific">Meloidogyne graminicola</name>
    <dbReference type="NCBI Taxonomy" id="189291"/>
    <lineage>
        <taxon>Eukaryota</taxon>
        <taxon>Metazoa</taxon>
        <taxon>Ecdysozoa</taxon>
        <taxon>Nematoda</taxon>
        <taxon>Chromadorea</taxon>
        <taxon>Rhabditida</taxon>
        <taxon>Tylenchina</taxon>
        <taxon>Tylenchomorpha</taxon>
        <taxon>Tylenchoidea</taxon>
        <taxon>Meloidogynidae</taxon>
        <taxon>Meloidogyninae</taxon>
        <taxon>Meloidogyne</taxon>
    </lineage>
</organism>
<dbReference type="AlphaFoldDB" id="A0A8S9ZK46"/>
<evidence type="ECO:0000313" key="1">
    <source>
        <dbReference type="EMBL" id="KAF7633522.1"/>
    </source>
</evidence>
<proteinExistence type="predicted"/>